<reference evidence="8" key="1">
    <citation type="submission" date="2025-08" db="UniProtKB">
        <authorList>
            <consortium name="RefSeq"/>
        </authorList>
    </citation>
    <scope>IDENTIFICATION</scope>
</reference>
<dbReference type="CTD" id="51605"/>
<evidence type="ECO:0000256" key="6">
    <source>
        <dbReference type="ARBA" id="ARBA00032319"/>
    </source>
</evidence>
<gene>
    <name evidence="8" type="primary">LOC100901547</name>
</gene>
<organism evidence="7 8">
    <name type="scientific">Galendromus occidentalis</name>
    <name type="common">western predatory mite</name>
    <dbReference type="NCBI Taxonomy" id="34638"/>
    <lineage>
        <taxon>Eukaryota</taxon>
        <taxon>Metazoa</taxon>
        <taxon>Ecdysozoa</taxon>
        <taxon>Arthropoda</taxon>
        <taxon>Chelicerata</taxon>
        <taxon>Arachnida</taxon>
        <taxon>Acari</taxon>
        <taxon>Parasitiformes</taxon>
        <taxon>Mesostigmata</taxon>
        <taxon>Gamasina</taxon>
        <taxon>Phytoseioidea</taxon>
        <taxon>Phytoseiidae</taxon>
        <taxon>Typhlodrominae</taxon>
        <taxon>Galendromus</taxon>
    </lineage>
</organism>
<dbReference type="GO" id="GO:0005634">
    <property type="term" value="C:nucleus"/>
    <property type="evidence" value="ECO:0007669"/>
    <property type="project" value="UniProtKB-SubCell"/>
</dbReference>
<dbReference type="InterPro" id="IPR018247">
    <property type="entry name" value="EF_Hand_1_Ca_BS"/>
</dbReference>
<accession>A0AAJ6QU07</accession>
<keyword evidence="4" id="KW-0819">tRNA processing</keyword>
<evidence type="ECO:0000256" key="4">
    <source>
        <dbReference type="ARBA" id="ARBA00022694"/>
    </source>
</evidence>
<evidence type="ECO:0000313" key="8">
    <source>
        <dbReference type="RefSeq" id="XP_003743880.1"/>
    </source>
</evidence>
<dbReference type="InterPro" id="IPR029063">
    <property type="entry name" value="SAM-dependent_MTases_sf"/>
</dbReference>
<dbReference type="GeneID" id="100901547"/>
<evidence type="ECO:0000256" key="3">
    <source>
        <dbReference type="ARBA" id="ARBA00021704"/>
    </source>
</evidence>
<dbReference type="KEGG" id="goe:100901547"/>
<name>A0AAJ6QU07_9ACAR</name>
<comment type="similarity">
    <text evidence="2">Belongs to the TRM6/GCD10 family.</text>
</comment>
<dbReference type="PANTHER" id="PTHR12945">
    <property type="entry name" value="TRANSLATION INITIATION FACTOR EIF3-RELATED"/>
    <property type="match status" value="1"/>
</dbReference>
<dbReference type="PANTHER" id="PTHR12945:SF0">
    <property type="entry name" value="TRNA (ADENINE(58)-N(1))-METHYLTRANSFERASE NON-CATALYTIC SUBUNIT TRM6"/>
    <property type="match status" value="1"/>
</dbReference>
<evidence type="ECO:0000313" key="7">
    <source>
        <dbReference type="Proteomes" id="UP000694867"/>
    </source>
</evidence>
<dbReference type="InterPro" id="IPR017423">
    <property type="entry name" value="TRM6"/>
</dbReference>
<dbReference type="PROSITE" id="PS00018">
    <property type="entry name" value="EF_HAND_1"/>
    <property type="match status" value="1"/>
</dbReference>
<dbReference type="Pfam" id="PF04189">
    <property type="entry name" value="Gcd10p"/>
    <property type="match status" value="1"/>
</dbReference>
<keyword evidence="5" id="KW-0539">Nucleus</keyword>
<dbReference type="GO" id="GO:0030488">
    <property type="term" value="P:tRNA methylation"/>
    <property type="evidence" value="ECO:0007669"/>
    <property type="project" value="InterPro"/>
</dbReference>
<evidence type="ECO:0000256" key="2">
    <source>
        <dbReference type="ARBA" id="ARBA00008320"/>
    </source>
</evidence>
<dbReference type="Proteomes" id="UP000694867">
    <property type="component" value="Unplaced"/>
</dbReference>
<dbReference type="AlphaFoldDB" id="A0AAJ6QU07"/>
<dbReference type="Gene3D" id="3.40.50.150">
    <property type="entry name" value="Vaccinia Virus protein VP39"/>
    <property type="match status" value="1"/>
</dbReference>
<evidence type="ECO:0000256" key="1">
    <source>
        <dbReference type="ARBA" id="ARBA00004123"/>
    </source>
</evidence>
<keyword evidence="7" id="KW-1185">Reference proteome</keyword>
<proteinExistence type="inferred from homology"/>
<dbReference type="RefSeq" id="XP_003743880.1">
    <property type="nucleotide sequence ID" value="XM_003743832.2"/>
</dbReference>
<sequence>MCFSGCIRRVGHRGYLQLICCQFSTRDDQYRSARGAETGVSTEIQSSFSNMTAESLIKENDFAILKTGKAARLVQLNKGAVYVEKRKFNCQDIIGHPWGQVFAITCGKKGEATLSVVPRQDYVDHIFNASEKVGSSTSGQDNRDILDENRSQKLTREEITKLKQDGASSVDIVRSLVENSDTFSDKTNYSQQKYLQKKLKKYDSFFQACRPTVRLLSELYWSQNPLKVGMLRPDSLASVLASANILGKGKYIVMDSFLGLLTAGVLQHCAEGQVIQVLDYMGYQSSTRQAVQAIGLDSTRLLSVDYHLVEKLASGLKLREDCPEDPMNDRRVTKFQKNMEALSLLQQRDFAGLIMNCRGDIVEPCVLLLKFLRLSGTFVVFSPHLGVITNLYDTLKSKGGCVMLKVSESWIRGYQVLENRTHPVINMQGASGFILTGIKCE</sequence>
<dbReference type="GO" id="GO:0031515">
    <property type="term" value="C:tRNA (m1A) methyltransferase complex"/>
    <property type="evidence" value="ECO:0007669"/>
    <property type="project" value="InterPro"/>
</dbReference>
<protein>
    <recommendedName>
        <fullName evidence="3">tRNA (adenine(58)-N(1))-methyltransferase non-catalytic subunit TRM6</fullName>
    </recommendedName>
    <alternativeName>
        <fullName evidence="6">tRNA(m1A58)-methyltransferase subunit TRM6</fullName>
    </alternativeName>
</protein>
<evidence type="ECO:0000256" key="5">
    <source>
        <dbReference type="ARBA" id="ARBA00023242"/>
    </source>
</evidence>
<comment type="subcellular location">
    <subcellularLocation>
        <location evidence="1">Nucleus</location>
    </subcellularLocation>
</comment>